<evidence type="ECO:0000259" key="1">
    <source>
        <dbReference type="Pfam" id="PF10057"/>
    </source>
</evidence>
<protein>
    <submittedName>
        <fullName evidence="2">DUF2294 family protein</fullName>
    </submittedName>
</protein>
<accession>A0A7T7CCR6</accession>
<dbReference type="RefSeq" id="WP_200124331.1">
    <property type="nucleotide sequence ID" value="NZ_CP054705.1"/>
</dbReference>
<dbReference type="Pfam" id="PF10057">
    <property type="entry name" value="MpsC"/>
    <property type="match status" value="1"/>
</dbReference>
<organism evidence="2 3">
    <name type="scientific">Salicibibacter cibarius</name>
    <dbReference type="NCBI Taxonomy" id="2743000"/>
    <lineage>
        <taxon>Bacteria</taxon>
        <taxon>Bacillati</taxon>
        <taxon>Bacillota</taxon>
        <taxon>Bacilli</taxon>
        <taxon>Bacillales</taxon>
        <taxon>Bacillaceae</taxon>
        <taxon>Salicibibacter</taxon>
    </lineage>
</organism>
<dbReference type="EMBL" id="CP054705">
    <property type="protein sequence ID" value="QQK77209.1"/>
    <property type="molecule type" value="Genomic_DNA"/>
</dbReference>
<evidence type="ECO:0000313" key="3">
    <source>
        <dbReference type="Proteomes" id="UP000595823"/>
    </source>
</evidence>
<dbReference type="Proteomes" id="UP000595823">
    <property type="component" value="Chromosome"/>
</dbReference>
<keyword evidence="3" id="KW-1185">Reference proteome</keyword>
<proteinExistence type="predicted"/>
<gene>
    <name evidence="2" type="ORF">HUG15_17570</name>
</gene>
<dbReference type="AlphaFoldDB" id="A0A7T7CCR6"/>
<evidence type="ECO:0000313" key="2">
    <source>
        <dbReference type="EMBL" id="QQK77209.1"/>
    </source>
</evidence>
<dbReference type="KEGG" id="scia:HUG15_17570"/>
<feature type="domain" description="Na+-translocating membrane potential-generating system MpsC" evidence="1">
    <location>
        <begin position="10"/>
        <end position="116"/>
    </location>
</feature>
<dbReference type="InterPro" id="IPR018745">
    <property type="entry name" value="MpsC"/>
</dbReference>
<name>A0A7T7CCR6_9BACI</name>
<reference evidence="2 3" key="1">
    <citation type="submission" date="2020-06" db="EMBL/GenBank/DDBJ databases">
        <title>Genomic analysis of Salicibibacter sp. NKC5-3.</title>
        <authorList>
            <person name="Oh Y.J."/>
        </authorList>
    </citation>
    <scope>NUCLEOTIDE SEQUENCE [LARGE SCALE GENOMIC DNA]</scope>
    <source>
        <strain evidence="2 3">NKC5-3</strain>
    </source>
</reference>
<sequence>MLEEVSDPAKNNLKKELSQIYNKINKEVHGLGVKKQKIETFDNTVVIFGEHKRNPALNALNNQYKELTLAADAALVMEFKDRLKAEIERHLGIGVFTVLKDFDPESEYACTVIHFKENF</sequence>